<keyword evidence="14" id="KW-0234">DNA repair</keyword>
<keyword evidence="15" id="KW-0539">Nucleus</keyword>
<dbReference type="AlphaFoldDB" id="A0A150GV31"/>
<name>A0A150GV31_GONPE</name>
<dbReference type="SMART" id="SM00484">
    <property type="entry name" value="XPGI"/>
    <property type="match status" value="1"/>
</dbReference>
<feature type="region of interest" description="Disordered" evidence="17">
    <location>
        <begin position="408"/>
        <end position="494"/>
    </location>
</feature>
<dbReference type="PANTHER" id="PTHR11081:SF65">
    <property type="entry name" value="DNA DAMAGE-INDUCIBLE PROTEIN DIN7-RELATED"/>
    <property type="match status" value="1"/>
</dbReference>
<feature type="compositionally biased region" description="Low complexity" evidence="17">
    <location>
        <begin position="362"/>
        <end position="394"/>
    </location>
</feature>
<evidence type="ECO:0000313" key="21">
    <source>
        <dbReference type="Proteomes" id="UP000075714"/>
    </source>
</evidence>
<evidence type="ECO:0000256" key="1">
    <source>
        <dbReference type="ARBA" id="ARBA00001946"/>
    </source>
</evidence>
<keyword evidence="21" id="KW-1185">Reference proteome</keyword>
<evidence type="ECO:0000313" key="20">
    <source>
        <dbReference type="EMBL" id="KXZ53691.1"/>
    </source>
</evidence>
<evidence type="ECO:0000256" key="4">
    <source>
        <dbReference type="ARBA" id="ARBA00020324"/>
    </source>
</evidence>
<dbReference type="OrthoDB" id="26491at2759"/>
<dbReference type="SMART" id="SM00485">
    <property type="entry name" value="XPGN"/>
    <property type="match status" value="1"/>
</dbReference>
<evidence type="ECO:0000256" key="17">
    <source>
        <dbReference type="SAM" id="MobiDB-lite"/>
    </source>
</evidence>
<feature type="compositionally biased region" description="Polar residues" evidence="17">
    <location>
        <begin position="485"/>
        <end position="494"/>
    </location>
</feature>
<dbReference type="InterPro" id="IPR036279">
    <property type="entry name" value="5-3_exonuclease_C_sf"/>
</dbReference>
<organism evidence="20 21">
    <name type="scientific">Gonium pectorale</name>
    <name type="common">Green alga</name>
    <dbReference type="NCBI Taxonomy" id="33097"/>
    <lineage>
        <taxon>Eukaryota</taxon>
        <taxon>Viridiplantae</taxon>
        <taxon>Chlorophyta</taxon>
        <taxon>core chlorophytes</taxon>
        <taxon>Chlorophyceae</taxon>
        <taxon>CS clade</taxon>
        <taxon>Chlamydomonadales</taxon>
        <taxon>Volvocaceae</taxon>
        <taxon>Gonium</taxon>
    </lineage>
</organism>
<evidence type="ECO:0000259" key="18">
    <source>
        <dbReference type="SMART" id="SM00484"/>
    </source>
</evidence>
<feature type="domain" description="XPG N-terminal" evidence="19">
    <location>
        <begin position="1"/>
        <end position="99"/>
    </location>
</feature>
<feature type="region of interest" description="Disordered" evidence="17">
    <location>
        <begin position="349"/>
        <end position="394"/>
    </location>
</feature>
<keyword evidence="5" id="KW-0540">Nuclease</keyword>
<dbReference type="CDD" id="cd09857">
    <property type="entry name" value="PIN_EXO1"/>
    <property type="match status" value="1"/>
</dbReference>
<dbReference type="Pfam" id="PF00867">
    <property type="entry name" value="XPG_I"/>
    <property type="match status" value="1"/>
</dbReference>
<reference evidence="21" key="1">
    <citation type="journal article" date="2016" name="Nat. Commun.">
        <title>The Gonium pectorale genome demonstrates co-option of cell cycle regulation during the evolution of multicellularity.</title>
        <authorList>
            <person name="Hanschen E.R."/>
            <person name="Marriage T.N."/>
            <person name="Ferris P.J."/>
            <person name="Hamaji T."/>
            <person name="Toyoda A."/>
            <person name="Fujiyama A."/>
            <person name="Neme R."/>
            <person name="Noguchi H."/>
            <person name="Minakuchi Y."/>
            <person name="Suzuki M."/>
            <person name="Kawai-Toyooka H."/>
            <person name="Smith D.R."/>
            <person name="Sparks H."/>
            <person name="Anderson J."/>
            <person name="Bakaric R."/>
            <person name="Luria V."/>
            <person name="Karger A."/>
            <person name="Kirschner M.W."/>
            <person name="Durand P.M."/>
            <person name="Michod R.E."/>
            <person name="Nozaki H."/>
            <person name="Olson B.J."/>
        </authorList>
    </citation>
    <scope>NUCLEOTIDE SEQUENCE [LARGE SCALE GENOMIC DNA]</scope>
    <source>
        <strain evidence="21">NIES-2863</strain>
    </source>
</reference>
<dbReference type="SUPFAM" id="SSF47807">
    <property type="entry name" value="5' to 3' exonuclease, C-terminal subdomain"/>
    <property type="match status" value="1"/>
</dbReference>
<evidence type="ECO:0000256" key="15">
    <source>
        <dbReference type="ARBA" id="ARBA00023242"/>
    </source>
</evidence>
<dbReference type="EMBL" id="LSYV01000007">
    <property type="protein sequence ID" value="KXZ53691.1"/>
    <property type="molecule type" value="Genomic_DNA"/>
</dbReference>
<dbReference type="Pfam" id="PF00752">
    <property type="entry name" value="XPG_N"/>
    <property type="match status" value="1"/>
</dbReference>
<dbReference type="STRING" id="33097.A0A150GV31"/>
<comment type="caution">
    <text evidence="20">The sequence shown here is derived from an EMBL/GenBank/DDBJ whole genome shotgun (WGS) entry which is preliminary data.</text>
</comment>
<feature type="compositionally biased region" description="Gly residues" evidence="17">
    <location>
        <begin position="417"/>
        <end position="431"/>
    </location>
</feature>
<dbReference type="GO" id="GO:0006281">
    <property type="term" value="P:DNA repair"/>
    <property type="evidence" value="ECO:0007669"/>
    <property type="project" value="UniProtKB-KW"/>
</dbReference>
<feature type="region of interest" description="Disordered" evidence="17">
    <location>
        <begin position="87"/>
        <end position="106"/>
    </location>
</feature>
<comment type="function">
    <text evidence="16">Putative 5'-&gt;3' double-stranded DNA exonuclease which may also contain a cryptic 3'-&gt;5' double-stranded DNA exonuclease activity. May be involved in DNA mismatch repair (MMR).</text>
</comment>
<gene>
    <name evidence="20" type="ORF">GPECTOR_6g608</name>
</gene>
<dbReference type="InterPro" id="IPR006085">
    <property type="entry name" value="XPG_DNA_repair_N"/>
</dbReference>
<dbReference type="InterPro" id="IPR037315">
    <property type="entry name" value="EXO1_H3TH"/>
</dbReference>
<dbReference type="InterPro" id="IPR019974">
    <property type="entry name" value="XPG_CS"/>
</dbReference>
<evidence type="ECO:0000256" key="14">
    <source>
        <dbReference type="ARBA" id="ARBA00023204"/>
    </source>
</evidence>
<comment type="subcellular location">
    <subcellularLocation>
        <location evidence="2">Nucleus</location>
    </subcellularLocation>
</comment>
<dbReference type="InterPro" id="IPR006084">
    <property type="entry name" value="XPG/Rad2"/>
</dbReference>
<keyword evidence="12" id="KW-0267">Excision nuclease</keyword>
<dbReference type="PANTHER" id="PTHR11081">
    <property type="entry name" value="FLAP ENDONUCLEASE FAMILY MEMBER"/>
    <property type="match status" value="1"/>
</dbReference>
<dbReference type="InterPro" id="IPR044752">
    <property type="entry name" value="PIN-like_EXO1"/>
</dbReference>
<comment type="similarity">
    <text evidence="3">Belongs to the XPG/RAD2 endonuclease family. EXO1 subfamily.</text>
</comment>
<keyword evidence="13" id="KW-0238">DNA-binding</keyword>
<keyword evidence="8" id="KW-0228">DNA excision</keyword>
<dbReference type="GO" id="GO:0046872">
    <property type="term" value="F:metal ion binding"/>
    <property type="evidence" value="ECO:0007669"/>
    <property type="project" value="UniProtKB-KW"/>
</dbReference>
<evidence type="ECO:0000256" key="16">
    <source>
        <dbReference type="ARBA" id="ARBA00060210"/>
    </source>
</evidence>
<dbReference type="SUPFAM" id="SSF88723">
    <property type="entry name" value="PIN domain-like"/>
    <property type="match status" value="1"/>
</dbReference>
<keyword evidence="7" id="KW-0227">DNA damage</keyword>
<evidence type="ECO:0000256" key="3">
    <source>
        <dbReference type="ARBA" id="ARBA00010563"/>
    </source>
</evidence>
<proteinExistence type="inferred from homology"/>
<dbReference type="CDD" id="cd09908">
    <property type="entry name" value="H3TH_EXO1"/>
    <property type="match status" value="1"/>
</dbReference>
<keyword evidence="9" id="KW-0378">Hydrolase</keyword>
<evidence type="ECO:0000256" key="12">
    <source>
        <dbReference type="ARBA" id="ARBA00022881"/>
    </source>
</evidence>
<keyword evidence="11" id="KW-0460">Magnesium</keyword>
<evidence type="ECO:0000256" key="10">
    <source>
        <dbReference type="ARBA" id="ARBA00022839"/>
    </source>
</evidence>
<dbReference type="PROSITE" id="PS00841">
    <property type="entry name" value="XPG_1"/>
    <property type="match status" value="1"/>
</dbReference>
<sequence length="494" mass="53146">MGINGLLQQLKSISRATHVSSYRGQKVAVDGYSWLHKGAYSCSRELCEGVWTDGYVRYFISRVEMLLSNGVIPVIVFDGCRLPMKQDEEESRRRSRREAMERARAHAESGNMAAATECYQRAVDIAPWMARVVMEALRERGVQCMVAPYEADAQMSYLALRGDVFAVLTEDSDMLAYGCPRVLYKLDRGGNGEEVLLADLPLVRELNMMGFDHDMLLQMCILAGCDFLSNLSGVGIKKAHALMRKHRNYKKVLGALRFNGTSPPAGYDARFQRAIWVFRHQRVFCPASRKLAHLRPLPPGGIGAADVLCLEAIPPEGPEREELRFLGPPMADDIAAGIAEGIQRYFQSDPKASQQFRSVRPGGSSASAAEEAPQQQRAAAGAAEAGGVNGAPPVVTLHGLPVELMERPARSSAPHGSAGGGQDSGVSGGEAGEVDRLADTQQELALDAEEGTAPHDNYASAGDGGSQPHRLIRSGAVGPLADGPDSQTGSQSGT</sequence>
<dbReference type="Gene3D" id="3.40.50.1010">
    <property type="entry name" value="5'-nuclease"/>
    <property type="match status" value="1"/>
</dbReference>
<dbReference type="Proteomes" id="UP000075714">
    <property type="component" value="Unassembled WGS sequence"/>
</dbReference>
<evidence type="ECO:0000256" key="9">
    <source>
        <dbReference type="ARBA" id="ARBA00022801"/>
    </source>
</evidence>
<keyword evidence="10" id="KW-0269">Exonuclease</keyword>
<dbReference type="FunFam" id="3.40.50.1010:FF:000002">
    <property type="entry name" value="Exonuclease 1, putative"/>
    <property type="match status" value="1"/>
</dbReference>
<evidence type="ECO:0000256" key="6">
    <source>
        <dbReference type="ARBA" id="ARBA00022723"/>
    </source>
</evidence>
<dbReference type="FunFam" id="1.10.150.20:FF:000011">
    <property type="entry name" value="exonuclease 1"/>
    <property type="match status" value="1"/>
</dbReference>
<dbReference type="GO" id="GO:0003677">
    <property type="term" value="F:DNA binding"/>
    <property type="evidence" value="ECO:0007669"/>
    <property type="project" value="UniProtKB-KW"/>
</dbReference>
<evidence type="ECO:0000256" key="2">
    <source>
        <dbReference type="ARBA" id="ARBA00004123"/>
    </source>
</evidence>
<dbReference type="PRINTS" id="PR00853">
    <property type="entry name" value="XPGRADSUPER"/>
</dbReference>
<protein>
    <recommendedName>
        <fullName evidence="4">Exonuclease 1</fullName>
    </recommendedName>
</protein>
<keyword evidence="6" id="KW-0479">Metal-binding</keyword>
<comment type="cofactor">
    <cofactor evidence="1">
        <name>Mg(2+)</name>
        <dbReference type="ChEBI" id="CHEBI:18420"/>
    </cofactor>
</comment>
<accession>A0A150GV31</accession>
<evidence type="ECO:0000256" key="5">
    <source>
        <dbReference type="ARBA" id="ARBA00022722"/>
    </source>
</evidence>
<evidence type="ECO:0000256" key="11">
    <source>
        <dbReference type="ARBA" id="ARBA00022842"/>
    </source>
</evidence>
<dbReference type="Gene3D" id="1.10.150.20">
    <property type="entry name" value="5' to 3' exonuclease, C-terminal subdomain"/>
    <property type="match status" value="1"/>
</dbReference>
<dbReference type="GO" id="GO:0035312">
    <property type="term" value="F:5'-3' DNA exonuclease activity"/>
    <property type="evidence" value="ECO:0007669"/>
    <property type="project" value="InterPro"/>
</dbReference>
<dbReference type="GO" id="GO:0005634">
    <property type="term" value="C:nucleus"/>
    <property type="evidence" value="ECO:0007669"/>
    <property type="project" value="UniProtKB-SubCell"/>
</dbReference>
<evidence type="ECO:0000256" key="8">
    <source>
        <dbReference type="ARBA" id="ARBA00022769"/>
    </source>
</evidence>
<evidence type="ECO:0000256" key="7">
    <source>
        <dbReference type="ARBA" id="ARBA00022763"/>
    </source>
</evidence>
<feature type="domain" description="XPG-I" evidence="18">
    <location>
        <begin position="138"/>
        <end position="208"/>
    </location>
</feature>
<evidence type="ECO:0000256" key="13">
    <source>
        <dbReference type="ARBA" id="ARBA00023125"/>
    </source>
</evidence>
<dbReference type="InterPro" id="IPR029060">
    <property type="entry name" value="PIN-like_dom_sf"/>
</dbReference>
<dbReference type="InterPro" id="IPR006086">
    <property type="entry name" value="XPG-I_dom"/>
</dbReference>
<evidence type="ECO:0000259" key="19">
    <source>
        <dbReference type="SMART" id="SM00485"/>
    </source>
</evidence>
<dbReference type="GO" id="GO:0017108">
    <property type="term" value="F:5'-flap endonuclease activity"/>
    <property type="evidence" value="ECO:0007669"/>
    <property type="project" value="TreeGrafter"/>
</dbReference>